<comment type="caution">
    <text evidence="2">The sequence shown here is derived from an EMBL/GenBank/DDBJ whole genome shotgun (WGS) entry which is preliminary data.</text>
</comment>
<evidence type="ECO:0000313" key="2">
    <source>
        <dbReference type="EMBL" id="KGJ52861.1"/>
    </source>
</evidence>
<proteinExistence type="predicted"/>
<feature type="compositionally biased region" description="Low complexity" evidence="1">
    <location>
        <begin position="32"/>
        <end position="57"/>
    </location>
</feature>
<dbReference type="EMBL" id="JQIF01000051">
    <property type="protein sequence ID" value="KGJ52861.1"/>
    <property type="molecule type" value="Genomic_DNA"/>
</dbReference>
<accession>A0A099I5L2</accession>
<evidence type="ECO:0008006" key="4">
    <source>
        <dbReference type="Google" id="ProtNLM"/>
    </source>
</evidence>
<evidence type="ECO:0000256" key="1">
    <source>
        <dbReference type="SAM" id="MobiDB-lite"/>
    </source>
</evidence>
<organism evidence="2 3">
    <name type="scientific">Clostridium innocuum</name>
    <dbReference type="NCBI Taxonomy" id="1522"/>
    <lineage>
        <taxon>Bacteria</taxon>
        <taxon>Bacillati</taxon>
        <taxon>Bacillota</taxon>
        <taxon>Clostridia</taxon>
        <taxon>Eubacteriales</taxon>
        <taxon>Clostridiaceae</taxon>
        <taxon>Clostridium</taxon>
    </lineage>
</organism>
<protein>
    <recommendedName>
        <fullName evidence="4">Collagen-like protein</fullName>
    </recommendedName>
</protein>
<dbReference type="Proteomes" id="UP000030008">
    <property type="component" value="Unassembled WGS sequence"/>
</dbReference>
<reference evidence="2 3" key="1">
    <citation type="submission" date="2014-08" db="EMBL/GenBank/DDBJ databases">
        <title>Clostridium innocuum, an unnegligible vancomycin-resistant pathogen causing extra-intestinal infections.</title>
        <authorList>
            <person name="Feng Y."/>
            <person name="Chiu C.-H."/>
        </authorList>
    </citation>
    <scope>NUCLEOTIDE SEQUENCE [LARGE SCALE GENOMIC DNA]</scope>
    <source>
        <strain evidence="2 3">AN88</strain>
    </source>
</reference>
<name>A0A099I5L2_CLOIN</name>
<dbReference type="AlphaFoldDB" id="A0A099I5L2"/>
<feature type="region of interest" description="Disordered" evidence="1">
    <location>
        <begin position="31"/>
        <end position="57"/>
    </location>
</feature>
<gene>
    <name evidence="2" type="ORF">CIAN88_12380</name>
</gene>
<sequence>MDNCCAEQAPSCSSAESCCCEGPQSPRGYRGATGPTGATGSSGATGATGPTGPAGSSETVCCDCKEQIRNILQQIITLYPNQDLFITLESGDAAVGRAGALLLGPNGRTGVFEVINSQNTSQYLSICSIDTIQINDAVYNDAIGYLPEPVPALTDCCADCDAVIRSLLPVGRENVYITTNTQTPSIGTVIRNEYGMIVLANQTNRNITFVSSCSIDLFIL</sequence>
<evidence type="ECO:0000313" key="3">
    <source>
        <dbReference type="Proteomes" id="UP000030008"/>
    </source>
</evidence>